<comment type="caution">
    <text evidence="1">The sequence shown here is derived from an EMBL/GenBank/DDBJ whole genome shotgun (WGS) entry which is preliminary data.</text>
</comment>
<proteinExistence type="predicted"/>
<name>A0ACC5R103_9HYPH</name>
<dbReference type="EMBL" id="JAENHL010000006">
    <property type="protein sequence ID" value="MBK1866280.1"/>
    <property type="molecule type" value="Genomic_DNA"/>
</dbReference>
<sequence length="140" mass="15817">MSTLERAIAIAAEAHAGQVDKAGEPYILHPLRVMMRLETDDDRIVGVLHDVVEDNATWPLAALRAEGFAEAILVAIDAVTRREDEDYESFVRRAGQNEIGRRVKLADLADNMELTRIKTPGPKDHERMERYRKAREILLA</sequence>
<evidence type="ECO:0000313" key="2">
    <source>
        <dbReference type="Proteomes" id="UP000616151"/>
    </source>
</evidence>
<organism evidence="1 2">
    <name type="scientific">Taklimakanibacter albus</name>
    <dbReference type="NCBI Taxonomy" id="2800327"/>
    <lineage>
        <taxon>Bacteria</taxon>
        <taxon>Pseudomonadati</taxon>
        <taxon>Pseudomonadota</taxon>
        <taxon>Alphaproteobacteria</taxon>
        <taxon>Hyphomicrobiales</taxon>
        <taxon>Aestuariivirgaceae</taxon>
        <taxon>Taklimakanibacter</taxon>
    </lineage>
</organism>
<keyword evidence="2" id="KW-1185">Reference proteome</keyword>
<reference evidence="1" key="1">
    <citation type="submission" date="2021-01" db="EMBL/GenBank/DDBJ databases">
        <authorList>
            <person name="Sun Q."/>
        </authorList>
    </citation>
    <scope>NUCLEOTIDE SEQUENCE</scope>
    <source>
        <strain evidence="1">YIM B02566</strain>
    </source>
</reference>
<protein>
    <submittedName>
        <fullName evidence="1">HD domain-containing protein</fullName>
    </submittedName>
</protein>
<accession>A0ACC5R103</accession>
<gene>
    <name evidence="1" type="ORF">JHL16_07935</name>
</gene>
<evidence type="ECO:0000313" key="1">
    <source>
        <dbReference type="EMBL" id="MBK1866280.1"/>
    </source>
</evidence>
<dbReference type="Proteomes" id="UP000616151">
    <property type="component" value="Unassembled WGS sequence"/>
</dbReference>